<dbReference type="InterPro" id="IPR013216">
    <property type="entry name" value="Methyltransf_11"/>
</dbReference>
<keyword evidence="2" id="KW-0808">Transferase</keyword>
<dbReference type="PANTHER" id="PTHR42912:SF80">
    <property type="entry name" value="METHYLTRANSFERASE DOMAIN-CONTAINING PROTEIN"/>
    <property type="match status" value="1"/>
</dbReference>
<protein>
    <submittedName>
        <fullName evidence="2">Methyltransferase type 11</fullName>
    </submittedName>
</protein>
<reference evidence="2 3" key="1">
    <citation type="journal article" date="2012" name="BMC Microbiol.">
        <title>Genome sequence of Desulfitobacterium hafniense DCB-2, a Gram-positive anaerobe capable of dehalogenation and metal reduction.</title>
        <authorList>
            <person name="Kim S.H."/>
            <person name="Harzman C."/>
            <person name="Davis J.K."/>
            <person name="Hutcheson R."/>
            <person name="Broderick J.B."/>
            <person name="Marsh T.L."/>
            <person name="Tiedje J.M."/>
        </authorList>
    </citation>
    <scope>NUCLEOTIDE SEQUENCE [LARGE SCALE GENOMIC DNA]</scope>
    <source>
        <strain evidence="3">DSM 10664 / DCB-2</strain>
    </source>
</reference>
<evidence type="ECO:0000313" key="3">
    <source>
        <dbReference type="Proteomes" id="UP000007726"/>
    </source>
</evidence>
<dbReference type="PANTHER" id="PTHR42912">
    <property type="entry name" value="METHYLTRANSFERASE"/>
    <property type="match status" value="1"/>
</dbReference>
<dbReference type="GO" id="GO:0032259">
    <property type="term" value="P:methylation"/>
    <property type="evidence" value="ECO:0007669"/>
    <property type="project" value="UniProtKB-KW"/>
</dbReference>
<dbReference type="KEGG" id="dhd:Dhaf_0342"/>
<keyword evidence="2" id="KW-0489">Methyltransferase</keyword>
<organism evidence="2 3">
    <name type="scientific">Desulfitobacterium hafniense (strain DSM 10664 / DCB-2)</name>
    <dbReference type="NCBI Taxonomy" id="272564"/>
    <lineage>
        <taxon>Bacteria</taxon>
        <taxon>Bacillati</taxon>
        <taxon>Bacillota</taxon>
        <taxon>Clostridia</taxon>
        <taxon>Eubacteriales</taxon>
        <taxon>Desulfitobacteriaceae</taxon>
        <taxon>Desulfitobacterium</taxon>
    </lineage>
</organism>
<evidence type="ECO:0000313" key="2">
    <source>
        <dbReference type="EMBL" id="ACL18409.1"/>
    </source>
</evidence>
<dbReference type="InterPro" id="IPR050508">
    <property type="entry name" value="Methyltransf_Superfamily"/>
</dbReference>
<evidence type="ECO:0000259" key="1">
    <source>
        <dbReference type="Pfam" id="PF08241"/>
    </source>
</evidence>
<gene>
    <name evidence="2" type="ordered locus">Dhaf_0342</name>
</gene>
<dbReference type="HOGENOM" id="CLU_037990_4_0_9"/>
<name>B8G1N6_DESHD</name>
<dbReference type="Pfam" id="PF08241">
    <property type="entry name" value="Methyltransf_11"/>
    <property type="match status" value="1"/>
</dbReference>
<dbReference type="Gene3D" id="3.40.50.150">
    <property type="entry name" value="Vaccinia Virus protein VP39"/>
    <property type="match status" value="1"/>
</dbReference>
<proteinExistence type="predicted"/>
<dbReference type="SUPFAM" id="SSF53335">
    <property type="entry name" value="S-adenosyl-L-methionine-dependent methyltransferases"/>
    <property type="match status" value="1"/>
</dbReference>
<dbReference type="AlphaFoldDB" id="B8G1N6"/>
<dbReference type="InterPro" id="IPR029063">
    <property type="entry name" value="SAM-dependent_MTases_sf"/>
</dbReference>
<dbReference type="RefSeq" id="WP_015942707.1">
    <property type="nucleotide sequence ID" value="NC_011830.1"/>
</dbReference>
<accession>B8G1N6</accession>
<dbReference type="EMBL" id="CP001336">
    <property type="protein sequence ID" value="ACL18409.1"/>
    <property type="molecule type" value="Genomic_DNA"/>
</dbReference>
<sequence>MSKLAIINDYWSTQAEAFTEISVDELTSEKNALWKSILKPFVQTDRKLEILDVGCGAGFFEIFLSCLGHHVTAVDFNGKMLAEARKNIEKLGRPELTKLMQMDAQNLAFQDSVFDIVISRNMTWVLENPQRAYGEWLRVLKPHGKLINFDANWFLHLRDDTARRNFEEGQAAVVEHGFELKESDHGGELDNIFRELPLSGCWRPQWDFMTLANMGCEEIAVKFSLPKGLYDEYYEQLYKAIPTFMLCAVKTG</sequence>
<dbReference type="GO" id="GO:0008757">
    <property type="term" value="F:S-adenosylmethionine-dependent methyltransferase activity"/>
    <property type="evidence" value="ECO:0007669"/>
    <property type="project" value="InterPro"/>
</dbReference>
<dbReference type="Proteomes" id="UP000007726">
    <property type="component" value="Chromosome"/>
</dbReference>
<feature type="domain" description="Methyltransferase type 11" evidence="1">
    <location>
        <begin position="51"/>
        <end position="147"/>
    </location>
</feature>
<dbReference type="CDD" id="cd02440">
    <property type="entry name" value="AdoMet_MTases"/>
    <property type="match status" value="1"/>
</dbReference>